<accession>A0AA90TDX7</accession>
<organism evidence="1 2">
    <name type="scientific">Bacillus salipaludis</name>
    <dbReference type="NCBI Taxonomy" id="2547811"/>
    <lineage>
        <taxon>Bacteria</taxon>
        <taxon>Bacillati</taxon>
        <taxon>Bacillota</taxon>
        <taxon>Bacilli</taxon>
        <taxon>Bacillales</taxon>
        <taxon>Bacillaceae</taxon>
        <taxon>Bacillus</taxon>
    </lineage>
</organism>
<protein>
    <submittedName>
        <fullName evidence="1">Uncharacterized protein</fullName>
    </submittedName>
</protein>
<dbReference type="RefSeq" id="WP_308913766.1">
    <property type="nucleotide sequence ID" value="NZ_JAVGVR010000001.1"/>
</dbReference>
<name>A0AA90TDX7_9BACI</name>
<dbReference type="Proteomes" id="UP001178888">
    <property type="component" value="Unassembled WGS sequence"/>
</dbReference>
<dbReference type="EMBL" id="JAVGVR010000001">
    <property type="protein sequence ID" value="MDQ6598947.1"/>
    <property type="molecule type" value="Genomic_DNA"/>
</dbReference>
<gene>
    <name evidence="1" type="ORF">RCG21_21785</name>
</gene>
<dbReference type="AlphaFoldDB" id="A0AA90TDX7"/>
<evidence type="ECO:0000313" key="2">
    <source>
        <dbReference type="Proteomes" id="UP001178888"/>
    </source>
</evidence>
<sequence length="76" mass="8945">MEIGKEIFSDSKNHKAVIFKKSKIFEIRFFKCFPECIDEEGDTWEEFWQEITQTTTITDTVQIAIKLAKEELGLLK</sequence>
<keyword evidence="2" id="KW-1185">Reference proteome</keyword>
<proteinExistence type="predicted"/>
<comment type="caution">
    <text evidence="1">The sequence shown here is derived from an EMBL/GenBank/DDBJ whole genome shotgun (WGS) entry which is preliminary data.</text>
</comment>
<reference evidence="1" key="1">
    <citation type="submission" date="2023-08" db="EMBL/GenBank/DDBJ databases">
        <title>Nitrogen cycling bacteria in agricultural field soils.</title>
        <authorList>
            <person name="Jang J."/>
        </authorList>
    </citation>
    <scope>NUCLEOTIDE SEQUENCE</scope>
    <source>
        <strain evidence="1">PS3-36</strain>
    </source>
</reference>
<evidence type="ECO:0000313" key="1">
    <source>
        <dbReference type="EMBL" id="MDQ6598947.1"/>
    </source>
</evidence>